<accession>A0AAV9V9X3</accession>
<dbReference type="EMBL" id="JAVHNS010000004">
    <property type="protein sequence ID" value="KAK6358730.1"/>
    <property type="molecule type" value="Genomic_DNA"/>
</dbReference>
<protein>
    <submittedName>
        <fullName evidence="2">Uncharacterized protein</fullName>
    </submittedName>
</protein>
<feature type="region of interest" description="Disordered" evidence="1">
    <location>
        <begin position="22"/>
        <end position="52"/>
    </location>
</feature>
<feature type="compositionally biased region" description="Low complexity" evidence="1">
    <location>
        <begin position="31"/>
        <end position="50"/>
    </location>
</feature>
<reference evidence="2 3" key="1">
    <citation type="submission" date="2019-10" db="EMBL/GenBank/DDBJ databases">
        <authorList>
            <person name="Palmer J.M."/>
        </authorList>
    </citation>
    <scope>NUCLEOTIDE SEQUENCE [LARGE SCALE GENOMIC DNA]</scope>
    <source>
        <strain evidence="2 3">TWF730</strain>
    </source>
</reference>
<sequence>MASVVLLSTTAMGFKSIRSAFHTRTRRKSTSSKTSINSSGSRSSPKMSPMDPTAIAAASNLASKNYPHVHIKEMVYEACTRIPKHSYEESVSDCTCGKRVVERYRELCGLKDAECPGCKFDFEEREESGDEYYY</sequence>
<comment type="caution">
    <text evidence="2">The sequence shown here is derived from an EMBL/GenBank/DDBJ whole genome shotgun (WGS) entry which is preliminary data.</text>
</comment>
<name>A0AAV9V9X3_9PEZI</name>
<evidence type="ECO:0000313" key="3">
    <source>
        <dbReference type="Proteomes" id="UP001373714"/>
    </source>
</evidence>
<dbReference type="Proteomes" id="UP001373714">
    <property type="component" value="Unassembled WGS sequence"/>
</dbReference>
<keyword evidence="3" id="KW-1185">Reference proteome</keyword>
<evidence type="ECO:0000313" key="2">
    <source>
        <dbReference type="EMBL" id="KAK6358730.1"/>
    </source>
</evidence>
<dbReference type="AlphaFoldDB" id="A0AAV9V9X3"/>
<organism evidence="2 3">
    <name type="scientific">Orbilia blumenaviensis</name>
    <dbReference type="NCBI Taxonomy" id="1796055"/>
    <lineage>
        <taxon>Eukaryota</taxon>
        <taxon>Fungi</taxon>
        <taxon>Dikarya</taxon>
        <taxon>Ascomycota</taxon>
        <taxon>Pezizomycotina</taxon>
        <taxon>Orbiliomycetes</taxon>
        <taxon>Orbiliales</taxon>
        <taxon>Orbiliaceae</taxon>
        <taxon>Orbilia</taxon>
    </lineage>
</organism>
<evidence type="ECO:0000256" key="1">
    <source>
        <dbReference type="SAM" id="MobiDB-lite"/>
    </source>
</evidence>
<gene>
    <name evidence="2" type="ORF">TWF730_008053</name>
</gene>
<proteinExistence type="predicted"/>